<evidence type="ECO:0000313" key="10">
    <source>
        <dbReference type="Proteomes" id="UP000694392"/>
    </source>
</evidence>
<dbReference type="PANTHER" id="PTHR14949:SF21">
    <property type="entry name" value="EPIDERMAL GROWTH FACTOR-LIKE PROTEIN 7"/>
    <property type="match status" value="1"/>
</dbReference>
<keyword evidence="3" id="KW-0677">Repeat</keyword>
<dbReference type="InterPro" id="IPR001881">
    <property type="entry name" value="EGF-like_Ca-bd_dom"/>
</dbReference>
<dbReference type="Gene3D" id="2.10.25.10">
    <property type="entry name" value="Laminin"/>
    <property type="match status" value="2"/>
</dbReference>
<keyword evidence="4" id="KW-0106">Calcium</keyword>
<gene>
    <name evidence="9" type="primary">EGFL7</name>
</gene>
<dbReference type="SUPFAM" id="SSF57196">
    <property type="entry name" value="EGF/Laminin"/>
    <property type="match status" value="2"/>
</dbReference>
<dbReference type="PROSITE" id="PS01187">
    <property type="entry name" value="EGF_CA"/>
    <property type="match status" value="1"/>
</dbReference>
<keyword evidence="5" id="KW-0175">Coiled coil</keyword>
<keyword evidence="1 7" id="KW-0245">EGF-like domain</keyword>
<dbReference type="Pfam" id="PF07546">
    <property type="entry name" value="EMI"/>
    <property type="match status" value="1"/>
</dbReference>
<evidence type="ECO:0000256" key="3">
    <source>
        <dbReference type="ARBA" id="ARBA00022737"/>
    </source>
</evidence>
<dbReference type="InterPro" id="IPR050969">
    <property type="entry name" value="Dev_Signal_Modulators"/>
</dbReference>
<name>A0A8D0HQ42_SPHPU</name>
<dbReference type="SMART" id="SM00179">
    <property type="entry name" value="EGF_CA"/>
    <property type="match status" value="1"/>
</dbReference>
<evidence type="ECO:0000256" key="1">
    <source>
        <dbReference type="ARBA" id="ARBA00022536"/>
    </source>
</evidence>
<dbReference type="GO" id="GO:0005509">
    <property type="term" value="F:calcium ion binding"/>
    <property type="evidence" value="ECO:0007669"/>
    <property type="project" value="InterPro"/>
</dbReference>
<dbReference type="PROSITE" id="PS50026">
    <property type="entry name" value="EGF_3"/>
    <property type="match status" value="1"/>
</dbReference>
<dbReference type="InterPro" id="IPR018097">
    <property type="entry name" value="EGF_Ca-bd_CS"/>
</dbReference>
<keyword evidence="10" id="KW-1185">Reference proteome</keyword>
<dbReference type="InterPro" id="IPR000742">
    <property type="entry name" value="EGF"/>
</dbReference>
<dbReference type="CDD" id="cd00054">
    <property type="entry name" value="EGF_CA"/>
    <property type="match status" value="1"/>
</dbReference>
<evidence type="ECO:0000313" key="9">
    <source>
        <dbReference type="Ensembl" id="ENSSPUP00000023068.1"/>
    </source>
</evidence>
<dbReference type="PANTHER" id="PTHR14949">
    <property type="entry name" value="EGF-LIKE-DOMAIN, MULTIPLE 7, 8"/>
    <property type="match status" value="1"/>
</dbReference>
<sequence length="259" mass="28407">MICPTSGFYPRPAGSIRPRCSWPRAPVFEMCFLVLSHKICPAETRSGTISYLESRVQPVHQPYLTMCQGYRLCSTYRGATFAGYPGVCFTNAGLCFPAVCRPPCQNGGRCSAPNRCTCPLGWTGKFCQTDVDECAAGKSHGCSQMCVNAAGSYHCACQEGHRLRADGKSCQALEPPTPAPATSCPGNATAMKEEAKNLKNRVELLEQKLQLMLAPFHNLVDDVNTDPISLLSYSFQQLDRIDSLSEQISFLEERLETCK</sequence>
<protein>
    <submittedName>
        <fullName evidence="9">EGF like domain multiple 7</fullName>
    </submittedName>
</protein>
<dbReference type="GeneTree" id="ENSGT00940000160015"/>
<dbReference type="Pfam" id="PF21795">
    <property type="entry name" value="JAG1-like_EGF2"/>
    <property type="match status" value="1"/>
</dbReference>
<comment type="caution">
    <text evidence="7">Lacks conserved residue(s) required for the propagation of feature annotation.</text>
</comment>
<accession>A0A8D0HQ42</accession>
<keyword evidence="2" id="KW-0732">Signal</keyword>
<evidence type="ECO:0000256" key="2">
    <source>
        <dbReference type="ARBA" id="ARBA00022729"/>
    </source>
</evidence>
<dbReference type="Proteomes" id="UP000694392">
    <property type="component" value="Unplaced"/>
</dbReference>
<feature type="disulfide bond" evidence="7">
    <location>
        <begin position="118"/>
        <end position="127"/>
    </location>
</feature>
<dbReference type="GO" id="GO:0005102">
    <property type="term" value="F:signaling receptor binding"/>
    <property type="evidence" value="ECO:0007669"/>
    <property type="project" value="TreeGrafter"/>
</dbReference>
<keyword evidence="6 7" id="KW-1015">Disulfide bond</keyword>
<proteinExistence type="predicted"/>
<dbReference type="AlphaFoldDB" id="A0A8D0HQ42"/>
<evidence type="ECO:0000259" key="8">
    <source>
        <dbReference type="PROSITE" id="PS50026"/>
    </source>
</evidence>
<feature type="domain" description="EGF-like" evidence="8">
    <location>
        <begin position="96"/>
        <end position="128"/>
    </location>
</feature>
<dbReference type="PROSITE" id="PS01186">
    <property type="entry name" value="EGF_2"/>
    <property type="match status" value="1"/>
</dbReference>
<evidence type="ECO:0000256" key="4">
    <source>
        <dbReference type="ARBA" id="ARBA00022837"/>
    </source>
</evidence>
<evidence type="ECO:0000256" key="5">
    <source>
        <dbReference type="ARBA" id="ARBA00023054"/>
    </source>
</evidence>
<reference evidence="9" key="2">
    <citation type="submission" date="2025-09" db="UniProtKB">
        <authorList>
            <consortium name="Ensembl"/>
        </authorList>
    </citation>
    <scope>IDENTIFICATION</scope>
</reference>
<evidence type="ECO:0000256" key="6">
    <source>
        <dbReference type="ARBA" id="ARBA00023157"/>
    </source>
</evidence>
<dbReference type="FunFam" id="2.10.25.10:FF:000010">
    <property type="entry name" value="Pro-epidermal growth factor"/>
    <property type="match status" value="1"/>
</dbReference>
<dbReference type="GO" id="GO:0005576">
    <property type="term" value="C:extracellular region"/>
    <property type="evidence" value="ECO:0007669"/>
    <property type="project" value="TreeGrafter"/>
</dbReference>
<dbReference type="InterPro" id="IPR011489">
    <property type="entry name" value="EMI_domain"/>
</dbReference>
<feature type="disulfide bond" evidence="7">
    <location>
        <begin position="100"/>
        <end position="110"/>
    </location>
</feature>
<dbReference type="PROSITE" id="PS00022">
    <property type="entry name" value="EGF_1"/>
    <property type="match status" value="1"/>
</dbReference>
<dbReference type="GO" id="GO:0009986">
    <property type="term" value="C:cell surface"/>
    <property type="evidence" value="ECO:0007669"/>
    <property type="project" value="TreeGrafter"/>
</dbReference>
<reference evidence="9" key="1">
    <citation type="submission" date="2025-08" db="UniProtKB">
        <authorList>
            <consortium name="Ensembl"/>
        </authorList>
    </citation>
    <scope>IDENTIFICATION</scope>
</reference>
<evidence type="ECO:0000256" key="7">
    <source>
        <dbReference type="PROSITE-ProRule" id="PRU00076"/>
    </source>
</evidence>
<dbReference type="Pfam" id="PF14670">
    <property type="entry name" value="FXa_inhibition"/>
    <property type="match status" value="1"/>
</dbReference>
<organism evidence="9 10">
    <name type="scientific">Sphenodon punctatus</name>
    <name type="common">Tuatara</name>
    <name type="synonym">Hatteria punctata</name>
    <dbReference type="NCBI Taxonomy" id="8508"/>
    <lineage>
        <taxon>Eukaryota</taxon>
        <taxon>Metazoa</taxon>
        <taxon>Chordata</taxon>
        <taxon>Craniata</taxon>
        <taxon>Vertebrata</taxon>
        <taxon>Euteleostomi</taxon>
        <taxon>Lepidosauria</taxon>
        <taxon>Sphenodontia</taxon>
        <taxon>Sphenodontidae</taxon>
        <taxon>Sphenodon</taxon>
    </lineage>
</organism>
<dbReference type="Ensembl" id="ENSSPUT00000024599.1">
    <property type="protein sequence ID" value="ENSSPUP00000023068.1"/>
    <property type="gene ID" value="ENSSPUG00000017702.1"/>
</dbReference>
<dbReference type="SMART" id="SM00181">
    <property type="entry name" value="EGF"/>
    <property type="match status" value="2"/>
</dbReference>